<feature type="transmembrane region" description="Helical" evidence="3">
    <location>
        <begin position="154"/>
        <end position="175"/>
    </location>
</feature>
<feature type="transmembrane region" description="Helical" evidence="3">
    <location>
        <begin position="83"/>
        <end position="105"/>
    </location>
</feature>
<protein>
    <recommendedName>
        <fullName evidence="2">Biotin transporter</fullName>
    </recommendedName>
</protein>
<dbReference type="PIRSF" id="PIRSF016661">
    <property type="entry name" value="BioY"/>
    <property type="match status" value="1"/>
</dbReference>
<organism evidence="4 5">
    <name type="scientific">Pelotomaculum thermopropionicum (strain DSM 13744 / JCM 10971 / SI)</name>
    <dbReference type="NCBI Taxonomy" id="370438"/>
    <lineage>
        <taxon>Bacteria</taxon>
        <taxon>Bacillati</taxon>
        <taxon>Bacillota</taxon>
        <taxon>Clostridia</taxon>
        <taxon>Eubacteriales</taxon>
        <taxon>Desulfotomaculaceae</taxon>
        <taxon>Pelotomaculum</taxon>
    </lineage>
</organism>
<keyword evidence="3" id="KW-0812">Transmembrane</keyword>
<keyword evidence="3" id="KW-1133">Transmembrane helix</keyword>
<dbReference type="Proteomes" id="UP000006556">
    <property type="component" value="Chromosome"/>
</dbReference>
<dbReference type="STRING" id="370438.PTH_0256"/>
<evidence type="ECO:0000313" key="4">
    <source>
        <dbReference type="EMBL" id="BAF58437.1"/>
    </source>
</evidence>
<keyword evidence="2 3" id="KW-0472">Membrane</keyword>
<dbReference type="AlphaFoldDB" id="A5D5P7"/>
<keyword evidence="2" id="KW-0813">Transport</keyword>
<comment type="subcellular location">
    <subcellularLocation>
        <location evidence="2">Cell membrane</location>
        <topology evidence="2">Multi-pass membrane protein</topology>
    </subcellularLocation>
</comment>
<reference evidence="5" key="1">
    <citation type="journal article" date="2008" name="Genome Res.">
        <title>The genome of Pelotomaculum thermopropionicum reveals niche-associated evolution in anaerobic microbiota.</title>
        <authorList>
            <person name="Kosaka T."/>
            <person name="Kato S."/>
            <person name="Shimoyama T."/>
            <person name="Ishii S."/>
            <person name="Abe T."/>
            <person name="Watanabe K."/>
        </authorList>
    </citation>
    <scope>NUCLEOTIDE SEQUENCE [LARGE SCALE GENOMIC DNA]</scope>
    <source>
        <strain evidence="5">DSM 13744 / JCM 10971 / SI</strain>
    </source>
</reference>
<evidence type="ECO:0000313" key="5">
    <source>
        <dbReference type="Proteomes" id="UP000006556"/>
    </source>
</evidence>
<dbReference type="eggNOG" id="COG1268">
    <property type="taxonomic scope" value="Bacteria"/>
</dbReference>
<dbReference type="HOGENOM" id="CLU_077931_3_1_9"/>
<accession>A5D5P7</accession>
<evidence type="ECO:0000256" key="1">
    <source>
        <dbReference type="ARBA" id="ARBA00010692"/>
    </source>
</evidence>
<feature type="transmembrane region" description="Helical" evidence="3">
    <location>
        <begin position="117"/>
        <end position="142"/>
    </location>
</feature>
<dbReference type="GO" id="GO:0015225">
    <property type="term" value="F:biotin transmembrane transporter activity"/>
    <property type="evidence" value="ECO:0007669"/>
    <property type="project" value="UniProtKB-UniRule"/>
</dbReference>
<keyword evidence="2" id="KW-1003">Cell membrane</keyword>
<dbReference type="KEGG" id="pth:PTH_0256"/>
<evidence type="ECO:0000256" key="3">
    <source>
        <dbReference type="SAM" id="Phobius"/>
    </source>
</evidence>
<comment type="similarity">
    <text evidence="1 2">Belongs to the BioY family.</text>
</comment>
<dbReference type="Gene3D" id="1.10.1760.20">
    <property type="match status" value="1"/>
</dbReference>
<dbReference type="EMBL" id="AP009389">
    <property type="protein sequence ID" value="BAF58437.1"/>
    <property type="molecule type" value="Genomic_DNA"/>
</dbReference>
<evidence type="ECO:0000256" key="2">
    <source>
        <dbReference type="PIRNR" id="PIRNR016661"/>
    </source>
</evidence>
<name>A5D5P7_PELTS</name>
<dbReference type="PANTHER" id="PTHR34295:SF1">
    <property type="entry name" value="BIOTIN TRANSPORTER BIOY"/>
    <property type="match status" value="1"/>
</dbReference>
<gene>
    <name evidence="4" type="ordered locus">PTH_0256</name>
</gene>
<dbReference type="Pfam" id="PF02632">
    <property type="entry name" value="BioY"/>
    <property type="match status" value="1"/>
</dbReference>
<dbReference type="PANTHER" id="PTHR34295">
    <property type="entry name" value="BIOTIN TRANSPORTER BIOY"/>
    <property type="match status" value="1"/>
</dbReference>
<proteinExistence type="inferred from homology"/>
<dbReference type="InterPro" id="IPR003784">
    <property type="entry name" value="BioY"/>
</dbReference>
<keyword evidence="5" id="KW-1185">Reference proteome</keyword>
<sequence length="192" mass="20184">MSRFSTRDITVTALFAALAVVAAMLVRYAGAIVPFSLLPFVAMLAGGIIGARLGALSIIVYIFLGLAGLPVFANPPYGGPAYVLQPTFGFLIGFAGAAYVIGTLLKNREQGGFIRYFLSMAAGLAVIYLIGLPYLYAVLTFYLGKTISVGELMMIGFTPFIALDLVKAAAAALLARAVYRRVNAIAAADSTK</sequence>
<dbReference type="GO" id="GO:0005886">
    <property type="term" value="C:plasma membrane"/>
    <property type="evidence" value="ECO:0007669"/>
    <property type="project" value="UniProtKB-SubCell"/>
</dbReference>